<organism evidence="2 3">
    <name type="scientific">Morus notabilis</name>
    <dbReference type="NCBI Taxonomy" id="981085"/>
    <lineage>
        <taxon>Eukaryota</taxon>
        <taxon>Viridiplantae</taxon>
        <taxon>Streptophyta</taxon>
        <taxon>Embryophyta</taxon>
        <taxon>Tracheophyta</taxon>
        <taxon>Spermatophyta</taxon>
        <taxon>Magnoliopsida</taxon>
        <taxon>eudicotyledons</taxon>
        <taxon>Gunneridae</taxon>
        <taxon>Pentapetalae</taxon>
        <taxon>rosids</taxon>
        <taxon>fabids</taxon>
        <taxon>Rosales</taxon>
        <taxon>Moraceae</taxon>
        <taxon>Moreae</taxon>
        <taxon>Morus</taxon>
    </lineage>
</organism>
<dbReference type="EMBL" id="KE346316">
    <property type="protein sequence ID" value="EXC32934.1"/>
    <property type="molecule type" value="Genomic_DNA"/>
</dbReference>
<sequence length="73" mass="7343">MASKITIPALLIATLVVAAAIVETGEALSECAKQCMPVCLKEQGATIPVCETACENYCQQSSDNGGQGGGGVV</sequence>
<feature type="chain" id="PRO_5004929288" evidence="1">
    <location>
        <begin position="28"/>
        <end position="73"/>
    </location>
</feature>
<protein>
    <submittedName>
        <fullName evidence="2">Uncharacterized protein</fullName>
    </submittedName>
</protein>
<keyword evidence="1" id="KW-0732">Signal</keyword>
<evidence type="ECO:0000256" key="1">
    <source>
        <dbReference type="SAM" id="SignalP"/>
    </source>
</evidence>
<gene>
    <name evidence="2" type="ORF">L484_013049</name>
</gene>
<proteinExistence type="predicted"/>
<reference evidence="3" key="1">
    <citation type="submission" date="2013-01" db="EMBL/GenBank/DDBJ databases">
        <title>Draft Genome Sequence of a Mulberry Tree, Morus notabilis C.K. Schneid.</title>
        <authorList>
            <person name="He N."/>
            <person name="Zhao S."/>
        </authorList>
    </citation>
    <scope>NUCLEOTIDE SEQUENCE</scope>
</reference>
<dbReference type="eggNOG" id="ENOG502SZ74">
    <property type="taxonomic scope" value="Eukaryota"/>
</dbReference>
<dbReference type="Proteomes" id="UP000030645">
    <property type="component" value="Unassembled WGS sequence"/>
</dbReference>
<keyword evidence="3" id="KW-1185">Reference proteome</keyword>
<name>W9SA89_9ROSA</name>
<dbReference type="AlphaFoldDB" id="W9SA89"/>
<accession>W9SA89</accession>
<evidence type="ECO:0000313" key="3">
    <source>
        <dbReference type="Proteomes" id="UP000030645"/>
    </source>
</evidence>
<evidence type="ECO:0000313" key="2">
    <source>
        <dbReference type="EMBL" id="EXC32934.1"/>
    </source>
</evidence>
<feature type="signal peptide" evidence="1">
    <location>
        <begin position="1"/>
        <end position="27"/>
    </location>
</feature>